<gene>
    <name evidence="1" type="ORF">PAXRUDRAFT_835021</name>
</gene>
<reference evidence="2" key="2">
    <citation type="submission" date="2015-01" db="EMBL/GenBank/DDBJ databases">
        <title>Evolutionary Origins and Diversification of the Mycorrhizal Mutualists.</title>
        <authorList>
            <consortium name="DOE Joint Genome Institute"/>
            <consortium name="Mycorrhizal Genomics Consortium"/>
            <person name="Kohler A."/>
            <person name="Kuo A."/>
            <person name="Nagy L.G."/>
            <person name="Floudas D."/>
            <person name="Copeland A."/>
            <person name="Barry K.W."/>
            <person name="Cichocki N."/>
            <person name="Veneault-Fourrey C."/>
            <person name="LaButti K."/>
            <person name="Lindquist E.A."/>
            <person name="Lipzen A."/>
            <person name="Lundell T."/>
            <person name="Morin E."/>
            <person name="Murat C."/>
            <person name="Riley R."/>
            <person name="Ohm R."/>
            <person name="Sun H."/>
            <person name="Tunlid A."/>
            <person name="Henrissat B."/>
            <person name="Grigoriev I.V."/>
            <person name="Hibbett D.S."/>
            <person name="Martin F."/>
        </authorList>
    </citation>
    <scope>NUCLEOTIDE SEQUENCE [LARGE SCALE GENOMIC DNA]</scope>
    <source>
        <strain evidence="2">Ve08.2h10</strain>
    </source>
</reference>
<dbReference type="HOGENOM" id="CLU_2997091_0_0_1"/>
<dbReference type="AlphaFoldDB" id="A0A0D0D194"/>
<protein>
    <submittedName>
        <fullName evidence="1">Uncharacterized protein</fullName>
    </submittedName>
</protein>
<dbReference type="InParanoid" id="A0A0D0D194"/>
<evidence type="ECO:0000313" key="2">
    <source>
        <dbReference type="Proteomes" id="UP000054538"/>
    </source>
</evidence>
<organism evidence="1 2">
    <name type="scientific">Paxillus rubicundulus Ve08.2h10</name>
    <dbReference type="NCBI Taxonomy" id="930991"/>
    <lineage>
        <taxon>Eukaryota</taxon>
        <taxon>Fungi</taxon>
        <taxon>Dikarya</taxon>
        <taxon>Basidiomycota</taxon>
        <taxon>Agaricomycotina</taxon>
        <taxon>Agaricomycetes</taxon>
        <taxon>Agaricomycetidae</taxon>
        <taxon>Boletales</taxon>
        <taxon>Paxilineae</taxon>
        <taxon>Paxillaceae</taxon>
        <taxon>Paxillus</taxon>
    </lineage>
</organism>
<dbReference type="Proteomes" id="UP000054538">
    <property type="component" value="Unassembled WGS sequence"/>
</dbReference>
<name>A0A0D0D194_9AGAM</name>
<dbReference type="EMBL" id="KN827043">
    <property type="protein sequence ID" value="KIK77326.1"/>
    <property type="molecule type" value="Genomic_DNA"/>
</dbReference>
<sequence>MFMPVINRLTFFQLNASHVINVRQLRLTCTRESVSPHIRLGALGKIAGRLPVSGIYI</sequence>
<evidence type="ECO:0000313" key="1">
    <source>
        <dbReference type="EMBL" id="KIK77326.1"/>
    </source>
</evidence>
<reference evidence="1 2" key="1">
    <citation type="submission" date="2014-04" db="EMBL/GenBank/DDBJ databases">
        <authorList>
            <consortium name="DOE Joint Genome Institute"/>
            <person name="Kuo A."/>
            <person name="Kohler A."/>
            <person name="Jargeat P."/>
            <person name="Nagy L.G."/>
            <person name="Floudas D."/>
            <person name="Copeland A."/>
            <person name="Barry K.W."/>
            <person name="Cichocki N."/>
            <person name="Veneault-Fourrey C."/>
            <person name="LaButti K."/>
            <person name="Lindquist E.A."/>
            <person name="Lipzen A."/>
            <person name="Lundell T."/>
            <person name="Morin E."/>
            <person name="Murat C."/>
            <person name="Sun H."/>
            <person name="Tunlid A."/>
            <person name="Henrissat B."/>
            <person name="Grigoriev I.V."/>
            <person name="Hibbett D.S."/>
            <person name="Martin F."/>
            <person name="Nordberg H.P."/>
            <person name="Cantor M.N."/>
            <person name="Hua S.X."/>
        </authorList>
    </citation>
    <scope>NUCLEOTIDE SEQUENCE [LARGE SCALE GENOMIC DNA]</scope>
    <source>
        <strain evidence="1 2">Ve08.2h10</strain>
    </source>
</reference>
<proteinExistence type="predicted"/>
<accession>A0A0D0D194</accession>
<keyword evidence="2" id="KW-1185">Reference proteome</keyword>